<reference evidence="1 2" key="1">
    <citation type="submission" date="2020-03" db="EMBL/GenBank/DDBJ databases">
        <title>Isolation of cellulose-producing strains, genome characterization and application of the synthesized cellulose films as an economical and sustainable material for piezoelectric sensor construction.</title>
        <authorList>
            <person name="Mangayil R.K."/>
        </authorList>
    </citation>
    <scope>NUCLEOTIDE SEQUENCE [LARGE SCALE GENOMIC DNA]</scope>
    <source>
        <strain evidence="1 2">ENS 9a1a</strain>
    </source>
</reference>
<dbReference type="PANTHER" id="PTHR11102:SF160">
    <property type="entry name" value="ERAD-ASSOCIATED E3 UBIQUITIN-PROTEIN LIGASE COMPONENT HRD3"/>
    <property type="match status" value="1"/>
</dbReference>
<dbReference type="EMBL" id="CP050139">
    <property type="protein sequence ID" value="QIP35217.1"/>
    <property type="molecule type" value="Genomic_DNA"/>
</dbReference>
<dbReference type="InterPro" id="IPR011990">
    <property type="entry name" value="TPR-like_helical_dom_sf"/>
</dbReference>
<gene>
    <name evidence="1" type="ORF">GWK63_06835</name>
</gene>
<dbReference type="AlphaFoldDB" id="A0A858JN94"/>
<protein>
    <submittedName>
        <fullName evidence="1">Sel1 repeat family protein</fullName>
    </submittedName>
</protein>
<dbReference type="SMART" id="SM00671">
    <property type="entry name" value="SEL1"/>
    <property type="match status" value="5"/>
</dbReference>
<dbReference type="PANTHER" id="PTHR11102">
    <property type="entry name" value="SEL-1-LIKE PROTEIN"/>
    <property type="match status" value="1"/>
</dbReference>
<evidence type="ECO:0000313" key="1">
    <source>
        <dbReference type="EMBL" id="QIP35217.1"/>
    </source>
</evidence>
<name>A0A858JN94_9PROT</name>
<evidence type="ECO:0000313" key="2">
    <source>
        <dbReference type="Proteomes" id="UP000502533"/>
    </source>
</evidence>
<proteinExistence type="predicted"/>
<dbReference type="Proteomes" id="UP000502533">
    <property type="component" value="Chromosome"/>
</dbReference>
<accession>A0A858JN94</accession>
<dbReference type="SUPFAM" id="SSF81901">
    <property type="entry name" value="HCP-like"/>
    <property type="match status" value="1"/>
</dbReference>
<dbReference type="InterPro" id="IPR050767">
    <property type="entry name" value="Sel1_AlgK"/>
</dbReference>
<keyword evidence="2" id="KW-1185">Reference proteome</keyword>
<organism evidence="1 2">
    <name type="scientific">Komagataeibacter rhaeticus</name>
    <dbReference type="NCBI Taxonomy" id="215221"/>
    <lineage>
        <taxon>Bacteria</taxon>
        <taxon>Pseudomonadati</taxon>
        <taxon>Pseudomonadota</taxon>
        <taxon>Alphaproteobacteria</taxon>
        <taxon>Acetobacterales</taxon>
        <taxon>Acetobacteraceae</taxon>
        <taxon>Komagataeibacter</taxon>
    </lineage>
</organism>
<dbReference type="InterPro" id="IPR006597">
    <property type="entry name" value="Sel1-like"/>
</dbReference>
<dbReference type="KEGG" id="kre:GWK63_06835"/>
<dbReference type="Pfam" id="PF08238">
    <property type="entry name" value="Sel1"/>
    <property type="match status" value="2"/>
</dbReference>
<sequence length="256" mass="27399">MPPRSPAHAPCLRRGATSWAISVSRSDPALNARNHVPGATAAQVVATQLMLGQIHLDRGMMEEAFLMFEAAARSHDPRALNMLGRAYERGWGTARNAARAALYFAEAARQDYGWAAFNLADLYLAGRGVAADPDRAGRLYVRAARGGVAKALTMLGLLVEDGVIHTSHASPAASLFHAAAMGGDCWGALNLGRLHLSRHDAPAARPWLERALAHGFDDVFRALAQLVAGQADPALRRIGHIAASRLQATTEYETKP</sequence>
<dbReference type="Gene3D" id="1.25.40.10">
    <property type="entry name" value="Tetratricopeptide repeat domain"/>
    <property type="match status" value="1"/>
</dbReference>